<dbReference type="AlphaFoldDB" id="A0A927N1R5"/>
<feature type="compositionally biased region" description="Basic and acidic residues" evidence="1">
    <location>
        <begin position="7"/>
        <end position="16"/>
    </location>
</feature>
<proteinExistence type="predicted"/>
<evidence type="ECO:0000313" key="3">
    <source>
        <dbReference type="EMBL" id="MBE1609353.1"/>
    </source>
</evidence>
<dbReference type="InterPro" id="IPR018656">
    <property type="entry name" value="DUF2087"/>
</dbReference>
<evidence type="ECO:0000256" key="1">
    <source>
        <dbReference type="SAM" id="MobiDB-lite"/>
    </source>
</evidence>
<feature type="region of interest" description="Disordered" evidence="1">
    <location>
        <begin position="1"/>
        <end position="24"/>
    </location>
</feature>
<dbReference type="Pfam" id="PF09860">
    <property type="entry name" value="DUF2087"/>
    <property type="match status" value="1"/>
</dbReference>
<gene>
    <name evidence="3" type="ORF">HEB94_006201</name>
</gene>
<dbReference type="RefSeq" id="WP_202896633.1">
    <property type="nucleotide sequence ID" value="NZ_BAABJL010000214.1"/>
</dbReference>
<protein>
    <recommendedName>
        <fullName evidence="2">DUF2087 domain-containing protein</fullName>
    </recommendedName>
</protein>
<comment type="caution">
    <text evidence="3">The sequence shown here is derived from an EMBL/GenBank/DDBJ whole genome shotgun (WGS) entry which is preliminary data.</text>
</comment>
<sequence length="207" mass="22946">MPSTPSREARARDLASSRRRPNADAARSRAAQCLAALADSERLAVLSWLVLNAERAGSTLLTDCAAALRLDIDVVRDAVSRLVAVQLLRREGRTMTVDVEVIRKVVAHLDENTTGERLAREFPRTAGLFSHGRLVRLPETRPVQAELSAALATLFEFGRAYAETDVDEVVRVVHDDHASLRRLLVDHGHLTRERSVYVRTEPAGEPR</sequence>
<keyword evidence="4" id="KW-1185">Reference proteome</keyword>
<dbReference type="Proteomes" id="UP000638648">
    <property type="component" value="Unassembled WGS sequence"/>
</dbReference>
<dbReference type="EMBL" id="JADBEM010000001">
    <property type="protein sequence ID" value="MBE1609353.1"/>
    <property type="molecule type" value="Genomic_DNA"/>
</dbReference>
<evidence type="ECO:0000259" key="2">
    <source>
        <dbReference type="Pfam" id="PF09860"/>
    </source>
</evidence>
<evidence type="ECO:0000313" key="4">
    <source>
        <dbReference type="Proteomes" id="UP000638648"/>
    </source>
</evidence>
<name>A0A927N1R5_9ACTN</name>
<organism evidence="3 4">
    <name type="scientific">Actinopolymorpha pittospori</name>
    <dbReference type="NCBI Taxonomy" id="648752"/>
    <lineage>
        <taxon>Bacteria</taxon>
        <taxon>Bacillati</taxon>
        <taxon>Actinomycetota</taxon>
        <taxon>Actinomycetes</taxon>
        <taxon>Propionibacteriales</taxon>
        <taxon>Actinopolymorphaceae</taxon>
        <taxon>Actinopolymorpha</taxon>
    </lineage>
</organism>
<accession>A0A927N1R5</accession>
<reference evidence="3" key="1">
    <citation type="submission" date="2020-10" db="EMBL/GenBank/DDBJ databases">
        <title>Sequencing the genomes of 1000 actinobacteria strains.</title>
        <authorList>
            <person name="Klenk H.-P."/>
        </authorList>
    </citation>
    <scope>NUCLEOTIDE SEQUENCE</scope>
    <source>
        <strain evidence="3">DSM 45354</strain>
    </source>
</reference>
<feature type="domain" description="DUF2087" evidence="2">
    <location>
        <begin position="133"/>
        <end position="199"/>
    </location>
</feature>